<evidence type="ECO:0000259" key="1">
    <source>
        <dbReference type="Pfam" id="PF01965"/>
    </source>
</evidence>
<dbReference type="AlphaFoldDB" id="A0A5M8P2I6"/>
<organism evidence="2 3">
    <name type="scientific">Candidatus Ordinivivax streblomastigis</name>
    <dbReference type="NCBI Taxonomy" id="2540710"/>
    <lineage>
        <taxon>Bacteria</taxon>
        <taxon>Pseudomonadati</taxon>
        <taxon>Bacteroidota</taxon>
        <taxon>Bacteroidia</taxon>
        <taxon>Bacteroidales</taxon>
        <taxon>Candidatus Ordinivivax</taxon>
    </lineage>
</organism>
<name>A0A5M8P2I6_9BACT</name>
<accession>A0A5M8P2I6</accession>
<protein>
    <submittedName>
        <fullName evidence="2">Isonitrile hydratase</fullName>
        <ecNumber evidence="2">4.2.1.103</ecNumber>
    </submittedName>
</protein>
<sequence length="181" mass="19068">MSVFLFLAEGFEEIEAVSTIDILRRGGLEVTTISISNHPTVTGAHGIPVIADALFDETDFSSGEILILPGGMPGAKNLNEHAGLKSLLKHYAANDKYIAAICAAPLVLGELNVLQGKKAVVYPGYEDCLHGATVLEENVVKDGNIITGRGPGAVVDFALTLVAELRGQAQATDVAEKMLLK</sequence>
<dbReference type="EMBL" id="SNRX01000006">
    <property type="protein sequence ID" value="KAA6302679.1"/>
    <property type="molecule type" value="Genomic_DNA"/>
</dbReference>
<dbReference type="InterPro" id="IPR002818">
    <property type="entry name" value="DJ-1/PfpI"/>
</dbReference>
<dbReference type="GO" id="GO:0005737">
    <property type="term" value="C:cytoplasm"/>
    <property type="evidence" value="ECO:0007669"/>
    <property type="project" value="TreeGrafter"/>
</dbReference>
<dbReference type="PANTHER" id="PTHR48094">
    <property type="entry name" value="PROTEIN/NUCLEIC ACID DEGLYCASE DJ-1-RELATED"/>
    <property type="match status" value="1"/>
</dbReference>
<proteinExistence type="predicted"/>
<dbReference type="GO" id="GO:0050549">
    <property type="term" value="F:cyclohexyl-isocyanide hydratase activity"/>
    <property type="evidence" value="ECO:0007669"/>
    <property type="project" value="UniProtKB-EC"/>
</dbReference>
<dbReference type="NCBIfam" id="TIGR01383">
    <property type="entry name" value="not_thiJ"/>
    <property type="match status" value="1"/>
</dbReference>
<gene>
    <name evidence="2" type="ORF">EZS26_001186</name>
</gene>
<dbReference type="Gene3D" id="3.40.50.880">
    <property type="match status" value="1"/>
</dbReference>
<dbReference type="CDD" id="cd03135">
    <property type="entry name" value="GATase1_DJ-1"/>
    <property type="match status" value="1"/>
</dbReference>
<dbReference type="InterPro" id="IPR029062">
    <property type="entry name" value="Class_I_gatase-like"/>
</dbReference>
<dbReference type="PANTHER" id="PTHR48094:SF12">
    <property type="entry name" value="PARKINSON DISEASE PROTEIN 7 HOMOLOG"/>
    <property type="match status" value="1"/>
</dbReference>
<dbReference type="EC" id="4.2.1.103" evidence="2"/>
<dbReference type="InterPro" id="IPR050325">
    <property type="entry name" value="Prot/Nucl_acid_deglycase"/>
</dbReference>
<reference evidence="2 3" key="1">
    <citation type="submission" date="2019-03" db="EMBL/GenBank/DDBJ databases">
        <title>Single cell metagenomics reveals metabolic interactions within the superorganism composed of flagellate Streblomastix strix and complex community of Bacteroidetes bacteria on its surface.</title>
        <authorList>
            <person name="Treitli S.C."/>
            <person name="Kolisko M."/>
            <person name="Husnik F."/>
            <person name="Keeling P."/>
            <person name="Hampl V."/>
        </authorList>
    </citation>
    <scope>NUCLEOTIDE SEQUENCE [LARGE SCALE GENOMIC DNA]</scope>
    <source>
        <strain evidence="2">St1</strain>
    </source>
</reference>
<keyword evidence="2" id="KW-0456">Lyase</keyword>
<feature type="domain" description="DJ-1/PfpI" evidence="1">
    <location>
        <begin position="1"/>
        <end position="163"/>
    </location>
</feature>
<evidence type="ECO:0000313" key="2">
    <source>
        <dbReference type="EMBL" id="KAA6302679.1"/>
    </source>
</evidence>
<dbReference type="Pfam" id="PF01965">
    <property type="entry name" value="DJ-1_PfpI"/>
    <property type="match status" value="1"/>
</dbReference>
<dbReference type="SUPFAM" id="SSF52317">
    <property type="entry name" value="Class I glutamine amidotransferase-like"/>
    <property type="match status" value="1"/>
</dbReference>
<evidence type="ECO:0000313" key="3">
    <source>
        <dbReference type="Proteomes" id="UP000324575"/>
    </source>
</evidence>
<comment type="caution">
    <text evidence="2">The sequence shown here is derived from an EMBL/GenBank/DDBJ whole genome shotgun (WGS) entry which is preliminary data.</text>
</comment>
<dbReference type="InterPro" id="IPR006287">
    <property type="entry name" value="DJ-1"/>
</dbReference>
<dbReference type="Proteomes" id="UP000324575">
    <property type="component" value="Unassembled WGS sequence"/>
</dbReference>